<dbReference type="Proteomes" id="UP000637578">
    <property type="component" value="Unassembled WGS sequence"/>
</dbReference>
<reference evidence="1" key="2">
    <citation type="submission" date="2020-09" db="EMBL/GenBank/DDBJ databases">
        <authorList>
            <person name="Sun Q."/>
            <person name="Zhou Y."/>
        </authorList>
    </citation>
    <scope>NUCLEOTIDE SEQUENCE</scope>
    <source>
        <strain evidence="1">CGMCC 4.5737</strain>
    </source>
</reference>
<dbReference type="Pfam" id="PF13424">
    <property type="entry name" value="TPR_12"/>
    <property type="match status" value="1"/>
</dbReference>
<dbReference type="InterPro" id="IPR019734">
    <property type="entry name" value="TPR_rpt"/>
</dbReference>
<dbReference type="SMART" id="SM00028">
    <property type="entry name" value="TPR"/>
    <property type="match status" value="3"/>
</dbReference>
<name>A0A8J3CIB0_9PSEU</name>
<dbReference type="Gene3D" id="1.25.40.10">
    <property type="entry name" value="Tetratricopeptide repeat domain"/>
    <property type="match status" value="1"/>
</dbReference>
<protein>
    <recommendedName>
        <fullName evidence="3">Tetratricopeptide repeat protein</fullName>
    </recommendedName>
</protein>
<dbReference type="RefSeq" id="WP_189059929.1">
    <property type="nucleotide sequence ID" value="NZ_BMMK01000019.1"/>
</dbReference>
<dbReference type="InterPro" id="IPR011990">
    <property type="entry name" value="TPR-like_helical_dom_sf"/>
</dbReference>
<dbReference type="EMBL" id="BMMK01000019">
    <property type="protein sequence ID" value="GGM65666.1"/>
    <property type="molecule type" value="Genomic_DNA"/>
</dbReference>
<evidence type="ECO:0000313" key="2">
    <source>
        <dbReference type="Proteomes" id="UP000637578"/>
    </source>
</evidence>
<proteinExistence type="predicted"/>
<dbReference type="AlphaFoldDB" id="A0A8J3CIB0"/>
<dbReference type="SUPFAM" id="SSF48452">
    <property type="entry name" value="TPR-like"/>
    <property type="match status" value="1"/>
</dbReference>
<gene>
    <name evidence="1" type="ORF">GCM10012275_40290</name>
</gene>
<accession>A0A8J3CIB0</accession>
<evidence type="ECO:0008006" key="3">
    <source>
        <dbReference type="Google" id="ProtNLM"/>
    </source>
</evidence>
<keyword evidence="2" id="KW-1185">Reference proteome</keyword>
<comment type="caution">
    <text evidence="1">The sequence shown here is derived from an EMBL/GenBank/DDBJ whole genome shotgun (WGS) entry which is preliminary data.</text>
</comment>
<sequence>MTGLQTELYAYTIDPETLQEKLRRPERLAAWLDQALRTTEPGNPAEARMHHTQIGVAARLLRRLDVAEEHLRAALRLAERYGPTPSEVLARARFAQALQGQGRFGEALREFERCLEEGRLLPELGNHYIFVFHQAGRAYYESGKWDRARELLATALRLQLESEPDEEAVESARVALDASDACATAADVGRELYRLVPEVHDHAAERLNELFDRNGLQAHGDFLLPLRTLLLAGPVHTDLARAVHREYDGDVDAALAQLAAHDWLQLRGNHLVASERTREVLTALLDIIDDTARGLWGQPVELLESLDEVVCRGTGTSSGRVYDPWVAAAPNSGIAGRFFDRLCALQAHRADARATARLGEGVTIDQMRALPLGDPVRIRAAAATDRIAARLFRPLDVEVRVRLTDALHALPA</sequence>
<organism evidence="1 2">
    <name type="scientific">Longimycelium tulufanense</name>
    <dbReference type="NCBI Taxonomy" id="907463"/>
    <lineage>
        <taxon>Bacteria</taxon>
        <taxon>Bacillati</taxon>
        <taxon>Actinomycetota</taxon>
        <taxon>Actinomycetes</taxon>
        <taxon>Pseudonocardiales</taxon>
        <taxon>Pseudonocardiaceae</taxon>
        <taxon>Longimycelium</taxon>
    </lineage>
</organism>
<evidence type="ECO:0000313" key="1">
    <source>
        <dbReference type="EMBL" id="GGM65666.1"/>
    </source>
</evidence>
<reference evidence="1" key="1">
    <citation type="journal article" date="2014" name="Int. J. Syst. Evol. Microbiol.">
        <title>Complete genome sequence of Corynebacterium casei LMG S-19264T (=DSM 44701T), isolated from a smear-ripened cheese.</title>
        <authorList>
            <consortium name="US DOE Joint Genome Institute (JGI-PGF)"/>
            <person name="Walter F."/>
            <person name="Albersmeier A."/>
            <person name="Kalinowski J."/>
            <person name="Ruckert C."/>
        </authorList>
    </citation>
    <scope>NUCLEOTIDE SEQUENCE</scope>
    <source>
        <strain evidence="1">CGMCC 4.5737</strain>
    </source>
</reference>